<dbReference type="InterPro" id="IPR048799">
    <property type="entry name" value="P68_RBP_TagC-like_beta-prop"/>
</dbReference>
<comment type="caution">
    <text evidence="3">The sequence shown here is derived from an EMBL/GenBank/DDBJ whole genome shotgun (WGS) entry which is preliminary data.</text>
</comment>
<protein>
    <submittedName>
        <fullName evidence="3">Teichoic acid biosynthesis protein C</fullName>
    </submittedName>
</protein>
<keyword evidence="4" id="KW-1185">Reference proteome</keyword>
<evidence type="ECO:0000313" key="3">
    <source>
        <dbReference type="EMBL" id="OXM68682.1"/>
    </source>
</evidence>
<proteinExistence type="predicted"/>
<keyword evidence="1" id="KW-0732">Signal</keyword>
<dbReference type="Proteomes" id="UP000215199">
    <property type="component" value="Unassembled WGS sequence"/>
</dbReference>
<organism evidence="3 4">
    <name type="scientific">Amycolatopsis vastitatis</name>
    <dbReference type="NCBI Taxonomy" id="1905142"/>
    <lineage>
        <taxon>Bacteria</taxon>
        <taxon>Bacillati</taxon>
        <taxon>Actinomycetota</taxon>
        <taxon>Actinomycetes</taxon>
        <taxon>Pseudonocardiales</taxon>
        <taxon>Pseudonocardiaceae</taxon>
        <taxon>Amycolatopsis</taxon>
    </lineage>
</organism>
<feature type="domain" description="P68 RBP/TagC-like beta-propeller" evidence="2">
    <location>
        <begin position="70"/>
        <end position="319"/>
    </location>
</feature>
<gene>
    <name evidence="3" type="ORF">CF165_11365</name>
</gene>
<dbReference type="PROSITE" id="PS51318">
    <property type="entry name" value="TAT"/>
    <property type="match status" value="1"/>
</dbReference>
<dbReference type="InterPro" id="IPR006311">
    <property type="entry name" value="TAT_signal"/>
</dbReference>
<accession>A0A229TBR6</accession>
<evidence type="ECO:0000313" key="4">
    <source>
        <dbReference type="Proteomes" id="UP000215199"/>
    </source>
</evidence>
<reference evidence="4" key="1">
    <citation type="submission" date="2017-07" db="EMBL/GenBank/DDBJ databases">
        <title>Comparative genome mining reveals phylogenetic distribution patterns of secondary metabolites in Amycolatopsis.</title>
        <authorList>
            <person name="Adamek M."/>
            <person name="Alanjary M."/>
            <person name="Sales-Ortells H."/>
            <person name="Goodfellow M."/>
            <person name="Bull A.T."/>
            <person name="Kalinowski J."/>
            <person name="Ziemert N."/>
        </authorList>
    </citation>
    <scope>NUCLEOTIDE SEQUENCE [LARGE SCALE GENOMIC DNA]</scope>
    <source>
        <strain evidence="4">H5</strain>
    </source>
</reference>
<name>A0A229TBR6_9PSEU</name>
<evidence type="ECO:0000256" key="1">
    <source>
        <dbReference type="SAM" id="SignalP"/>
    </source>
</evidence>
<dbReference type="AlphaFoldDB" id="A0A229TBR6"/>
<dbReference type="RefSeq" id="WP_093947442.1">
    <property type="nucleotide sequence ID" value="NZ_NMUL01000009.1"/>
</dbReference>
<feature type="chain" id="PRO_5039553646" evidence="1">
    <location>
        <begin position="35"/>
        <end position="327"/>
    </location>
</feature>
<evidence type="ECO:0000259" key="2">
    <source>
        <dbReference type="Pfam" id="PF21311"/>
    </source>
</evidence>
<dbReference type="EMBL" id="NMUL01000009">
    <property type="protein sequence ID" value="OXM68682.1"/>
    <property type="molecule type" value="Genomic_DNA"/>
</dbReference>
<dbReference type="Pfam" id="PF21311">
    <property type="entry name" value="Phage_RBD_prop"/>
    <property type="match status" value="1"/>
</dbReference>
<feature type="signal peptide" evidence="1">
    <location>
        <begin position="1"/>
        <end position="34"/>
    </location>
</feature>
<dbReference type="OrthoDB" id="3968810at2"/>
<sequence>MPQNPFSDLTLTRRSLFRAGAATAVALGSGALLAGTAAAAEELPASPYFDITALSSDLFRSKMLHESHHVMQGFAFDNVNRRLFIVQAQNGTSGDDLCISQLSFSGELLGSMHLNHSGHGVSLGVEPVGTASYIWMECDADGTTTESRGTALARFKFVNGGTPAVKKFLTGSKNITCATDPVYQRMVVRRDEGGRMWFSLFPLAKAVAGDFSEPLAHFPQPSLSPGGVVFQGYTILGSSLYILDGAGHADAADIDSYVTRVDMKTGEVKERAITRAGESLVWREPEGMAVYRTADGETRLFLGFGSRSSVDNVNRYANLFYKNVLVG</sequence>